<name>A0A401YDT6_9ACTN</name>
<accession>A0A401YDT6</accession>
<evidence type="ECO:0000313" key="1">
    <source>
        <dbReference type="EMBL" id="GCD92763.1"/>
    </source>
</evidence>
<evidence type="ECO:0008006" key="3">
    <source>
        <dbReference type="Google" id="ProtNLM"/>
    </source>
</evidence>
<organism evidence="1 2">
    <name type="scientific">Embleya hyalina</name>
    <dbReference type="NCBI Taxonomy" id="516124"/>
    <lineage>
        <taxon>Bacteria</taxon>
        <taxon>Bacillati</taxon>
        <taxon>Actinomycetota</taxon>
        <taxon>Actinomycetes</taxon>
        <taxon>Kitasatosporales</taxon>
        <taxon>Streptomycetaceae</taxon>
        <taxon>Embleya</taxon>
    </lineage>
</organism>
<dbReference type="Proteomes" id="UP000286931">
    <property type="component" value="Unassembled WGS sequence"/>
</dbReference>
<dbReference type="EMBL" id="BIFH01000013">
    <property type="protein sequence ID" value="GCD92763.1"/>
    <property type="molecule type" value="Genomic_DNA"/>
</dbReference>
<gene>
    <name evidence="1" type="ORF">EHYA_00404</name>
</gene>
<dbReference type="SUPFAM" id="SSF56059">
    <property type="entry name" value="Glutathione synthetase ATP-binding domain-like"/>
    <property type="match status" value="1"/>
</dbReference>
<keyword evidence="2" id="KW-1185">Reference proteome</keyword>
<evidence type="ECO:0000313" key="2">
    <source>
        <dbReference type="Proteomes" id="UP000286931"/>
    </source>
</evidence>
<dbReference type="AlphaFoldDB" id="A0A401YDT6"/>
<protein>
    <recommendedName>
        <fullName evidence="3">Glutathionylspermidine synthase pre-ATP-grasp-like domain-containing protein</fullName>
    </recommendedName>
</protein>
<proteinExistence type="predicted"/>
<sequence length="422" mass="45878">MAIPGAPGCSGPCAKSVAAAFEGVDAGLGTERALKAGALLPAVSVLERTAERILRRRVLTVVRCLERVVECYPDDPALRDFLGVPAVLHRWILRHDRRERPLVDFCRPDLVGANLGSVRVLEFNPSSPGGVMVAGSVNRMWRRSPAGAVLAEWSVPDTPMEQPTWFADWLVTHGRERGVSDAAAGRIALVRGRRQSRFEVEVMRAQFTARGRALIPVDADDDAALSEFALAYLKHIPADAAEVERWDGLCARLTAGDLIAPNVLAERWVAENKLCLAVMSDPRFRHLFTPAQHTALHALVPWSRKLGDGVSVAEAIAGRVDLVVKAPYGFRGQAVHMGVDTDPHTWAGLLRDPARRGWLVQERVAPSCVDTDGGRYMRDLKVAVLRGRVIGYGSRMGRNHVLNGALGSAMAAVFAPHTLDSD</sequence>
<comment type="caution">
    <text evidence="1">The sequence shown here is derived from an EMBL/GenBank/DDBJ whole genome shotgun (WGS) entry which is preliminary data.</text>
</comment>
<reference evidence="1 2" key="1">
    <citation type="submission" date="2018-12" db="EMBL/GenBank/DDBJ databases">
        <title>Draft genome sequence of Embleya hyalina NBRC 13850T.</title>
        <authorList>
            <person name="Komaki H."/>
            <person name="Hosoyama A."/>
            <person name="Kimura A."/>
            <person name="Ichikawa N."/>
            <person name="Tamura T."/>
        </authorList>
    </citation>
    <scope>NUCLEOTIDE SEQUENCE [LARGE SCALE GENOMIC DNA]</scope>
    <source>
        <strain evidence="1 2">NBRC 13850</strain>
    </source>
</reference>